<dbReference type="InterPro" id="IPR006767">
    <property type="entry name" value="Cwf19-like_C_dom-2"/>
</dbReference>
<dbReference type="AlphaFoldDB" id="A0AAV0AFQ6"/>
<proteinExistence type="inferred from homology"/>
<organism evidence="5 6">
    <name type="scientific">Phakopsora pachyrhizi</name>
    <name type="common">Asian soybean rust disease fungus</name>
    <dbReference type="NCBI Taxonomy" id="170000"/>
    <lineage>
        <taxon>Eukaryota</taxon>
        <taxon>Fungi</taxon>
        <taxon>Dikarya</taxon>
        <taxon>Basidiomycota</taxon>
        <taxon>Pucciniomycotina</taxon>
        <taxon>Pucciniomycetes</taxon>
        <taxon>Pucciniales</taxon>
        <taxon>Phakopsoraceae</taxon>
        <taxon>Phakopsora</taxon>
    </lineage>
</organism>
<name>A0AAV0AFQ6_PHAPC</name>
<feature type="compositionally biased region" description="Polar residues" evidence="2">
    <location>
        <begin position="214"/>
        <end position="225"/>
    </location>
</feature>
<evidence type="ECO:0000313" key="6">
    <source>
        <dbReference type="Proteomes" id="UP001153365"/>
    </source>
</evidence>
<dbReference type="PANTHER" id="PTHR12072:SF5">
    <property type="entry name" value="CWF19-LIKE PROTEIN 2"/>
    <property type="match status" value="1"/>
</dbReference>
<dbReference type="InterPro" id="IPR006768">
    <property type="entry name" value="Cwf19-like_C_dom-1"/>
</dbReference>
<evidence type="ECO:0000259" key="4">
    <source>
        <dbReference type="Pfam" id="PF04677"/>
    </source>
</evidence>
<feature type="region of interest" description="Disordered" evidence="2">
    <location>
        <begin position="682"/>
        <end position="709"/>
    </location>
</feature>
<feature type="compositionally biased region" description="Basic and acidic residues" evidence="2">
    <location>
        <begin position="414"/>
        <end position="427"/>
    </location>
</feature>
<accession>A0AAV0AFQ6</accession>
<feature type="region of interest" description="Disordered" evidence="2">
    <location>
        <begin position="203"/>
        <end position="315"/>
    </location>
</feature>
<dbReference type="Pfam" id="PF04676">
    <property type="entry name" value="CwfJ_C_2"/>
    <property type="match status" value="1"/>
</dbReference>
<protein>
    <submittedName>
        <fullName evidence="5">CwfJ C-terminus 1-domain-containing protein-like protein</fullName>
    </submittedName>
</protein>
<dbReference type="EMBL" id="CALTRL010000042">
    <property type="protein sequence ID" value="CAH7666090.1"/>
    <property type="molecule type" value="Genomic_DNA"/>
</dbReference>
<feature type="compositionally biased region" description="Basic and acidic residues" evidence="2">
    <location>
        <begin position="1"/>
        <end position="10"/>
    </location>
</feature>
<evidence type="ECO:0000256" key="2">
    <source>
        <dbReference type="SAM" id="MobiDB-lite"/>
    </source>
</evidence>
<feature type="compositionally biased region" description="Basic and acidic residues" evidence="2">
    <location>
        <begin position="203"/>
        <end position="213"/>
    </location>
</feature>
<evidence type="ECO:0000313" key="5">
    <source>
        <dbReference type="EMBL" id="CAH7666090.1"/>
    </source>
</evidence>
<comment type="caution">
    <text evidence="5">The sequence shown here is derived from an EMBL/GenBank/DDBJ whole genome shotgun (WGS) entry which is preliminary data.</text>
</comment>
<dbReference type="Proteomes" id="UP001153365">
    <property type="component" value="Unassembled WGS sequence"/>
</dbReference>
<reference evidence="5" key="1">
    <citation type="submission" date="2022-06" db="EMBL/GenBank/DDBJ databases">
        <authorList>
            <consortium name="SYNGENTA / RWTH Aachen University"/>
        </authorList>
    </citation>
    <scope>NUCLEOTIDE SEQUENCE</scope>
</reference>
<feature type="region of interest" description="Disordered" evidence="2">
    <location>
        <begin position="390"/>
        <end position="427"/>
    </location>
</feature>
<dbReference type="GO" id="GO:0000398">
    <property type="term" value="P:mRNA splicing, via spliceosome"/>
    <property type="evidence" value="ECO:0007669"/>
    <property type="project" value="TreeGrafter"/>
</dbReference>
<keyword evidence="6" id="KW-1185">Reference proteome</keyword>
<feature type="domain" description="Cwf19-like C-terminal" evidence="4">
    <location>
        <begin position="502"/>
        <end position="628"/>
    </location>
</feature>
<dbReference type="Pfam" id="PF04677">
    <property type="entry name" value="CwfJ_C_1"/>
    <property type="match status" value="1"/>
</dbReference>
<evidence type="ECO:0000259" key="3">
    <source>
        <dbReference type="Pfam" id="PF04676"/>
    </source>
</evidence>
<dbReference type="GO" id="GO:0071014">
    <property type="term" value="C:post-mRNA release spliceosomal complex"/>
    <property type="evidence" value="ECO:0007669"/>
    <property type="project" value="TreeGrafter"/>
</dbReference>
<gene>
    <name evidence="5" type="ORF">PPACK8108_LOCUS411</name>
</gene>
<feature type="compositionally biased region" description="Basic and acidic residues" evidence="2">
    <location>
        <begin position="72"/>
        <end position="83"/>
    </location>
</feature>
<feature type="compositionally biased region" description="Low complexity" evidence="2">
    <location>
        <begin position="247"/>
        <end position="263"/>
    </location>
</feature>
<feature type="region of interest" description="Disordered" evidence="2">
    <location>
        <begin position="122"/>
        <end position="164"/>
    </location>
</feature>
<dbReference type="InterPro" id="IPR040194">
    <property type="entry name" value="Cwf19-like"/>
</dbReference>
<comment type="similarity">
    <text evidence="1">Belongs to the CWF19 family.</text>
</comment>
<feature type="region of interest" description="Disordered" evidence="2">
    <location>
        <begin position="1"/>
        <end position="101"/>
    </location>
</feature>
<feature type="compositionally biased region" description="Low complexity" evidence="2">
    <location>
        <begin position="17"/>
        <end position="33"/>
    </location>
</feature>
<feature type="domain" description="Cwf19-like protein C-terminal" evidence="3">
    <location>
        <begin position="637"/>
        <end position="764"/>
    </location>
</feature>
<dbReference type="PANTHER" id="PTHR12072">
    <property type="entry name" value="CWF19, CELL CYCLE CONTROL PROTEIN"/>
    <property type="match status" value="1"/>
</dbReference>
<evidence type="ECO:0000256" key="1">
    <source>
        <dbReference type="ARBA" id="ARBA00006795"/>
    </source>
</evidence>
<feature type="compositionally biased region" description="Low complexity" evidence="2">
    <location>
        <begin position="294"/>
        <end position="312"/>
    </location>
</feature>
<sequence>MRTKTSEQNHQKRSRQTSDSKPSTSPNPNSPDSNRSKQRKVKNEEEVVDEDEWVEKEPSRQADLDSLNSLKGDQRSDRNDKNQSSEIEPSKDDDEGDRFFNSLGTQLRGQAIRDSKIQHNLAQEEKKRFSSSIKRLGAGDPNYRPDDDSPTIFQKPTPGGPGYQWRLIKLKRTYETAAEENRPVKEVAAERYGSLEEWEDAIEERKLVEEQQQTKRFGSTAGSERNTPRKTQKESYGSKYLFNNEDSYSSRPGSSSGFRRPTSNVSTPDGGAKRKDGGSNTKPITRMDQLKNESGSLPASPSASTPSTPIPSVINPLASQASGLTKPSHNTSASLLNKLQARLMKAKLMDPSAVPELEKQYQDALEAQKSTNTSQVEMVPLIDGRGRMYDVGSGNHQSEEEQHLKPGNRKSKSAKFETRDPKTGDLVRLNEDDDKLSLDDLVRQEKFKGKSLDQKNMDFEMAKRIMGDQKFENNLDYIDDNADRLAKKSMKNDSAKRLFAINDYARTKKSLENCKLCFDDNGSAPDDQPIISIGTKVYLSCPHFEELVEGHCWIVPIQHSLCSLEADEDVWDEIKNYMKCLMRMFLEQKDSGVLFYETVLSFKHQRHTYIEAVPVPWDLFSDAPAYFKESIMSSESEWSQSKKLIDFSTRPGGFRRSMVPNLPYFMVQWDYKGEKGLGHVIEGNEESSGRQSKGKNEERDESSIIDEGGGGSQFPRYFAAEIIGNILEVEPRLWRRPKRLPSKLNRSRVNHFLDNVGYRKYDWTQTIITFS</sequence>